<dbReference type="PROSITE" id="PS50977">
    <property type="entry name" value="HTH_TETR_2"/>
    <property type="match status" value="1"/>
</dbReference>
<dbReference type="PANTHER" id="PTHR30055:SF234">
    <property type="entry name" value="HTH-TYPE TRANSCRIPTIONAL REGULATOR BETI"/>
    <property type="match status" value="1"/>
</dbReference>
<feature type="domain" description="HTH tetR-type" evidence="6">
    <location>
        <begin position="3"/>
        <end position="63"/>
    </location>
</feature>
<dbReference type="InterPro" id="IPR050109">
    <property type="entry name" value="HTH-type_TetR-like_transc_reg"/>
</dbReference>
<keyword evidence="1" id="KW-0678">Repressor</keyword>
<dbReference type="PATRIC" id="fig|662475.6.peg.3269"/>
<dbReference type="AlphaFoldDB" id="M0JYC3"/>
<comment type="caution">
    <text evidence="7">The sequence shown here is derived from an EMBL/GenBank/DDBJ whole genome shotgun (WGS) entry which is preliminary data.</text>
</comment>
<evidence type="ECO:0000256" key="4">
    <source>
        <dbReference type="ARBA" id="ARBA00023163"/>
    </source>
</evidence>
<keyword evidence="4" id="KW-0804">Transcription</keyword>
<dbReference type="SUPFAM" id="SSF46689">
    <property type="entry name" value="Homeodomain-like"/>
    <property type="match status" value="1"/>
</dbReference>
<dbReference type="EMBL" id="AOLS01000097">
    <property type="protein sequence ID" value="EMA12964.1"/>
    <property type="molecule type" value="Genomic_DNA"/>
</dbReference>
<dbReference type="Gene3D" id="1.10.357.10">
    <property type="entry name" value="Tetracycline Repressor, domain 2"/>
    <property type="match status" value="1"/>
</dbReference>
<protein>
    <submittedName>
        <fullName evidence="7">TetR family transcriptional regulator</fullName>
    </submittedName>
</protein>
<evidence type="ECO:0000256" key="3">
    <source>
        <dbReference type="ARBA" id="ARBA00023125"/>
    </source>
</evidence>
<sequence>MADEPATEILDATYRALCEQGYANLTLQDIAAEADTSTASIHYHYDSKNQLFAVFLDDLYERFTDRVDSPNGDTPLEQLDTLLQVLLSTEADPSLRAFRTAMLELKAQAPYDPALQERLTDFDEFLFDQLREILAAGVTAGEFDDHIEPARDAECLTTTITGAHTRHVTINQPSDQLYDTMTRYMERHLLADEQPEVGR</sequence>
<dbReference type="Proteomes" id="UP000011687">
    <property type="component" value="Unassembled WGS sequence"/>
</dbReference>
<accession>M0JYC3</accession>
<name>M0JYC3_9EURY</name>
<keyword evidence="2" id="KW-0805">Transcription regulation</keyword>
<keyword evidence="8" id="KW-1185">Reference proteome</keyword>
<dbReference type="InterPro" id="IPR009057">
    <property type="entry name" value="Homeodomain-like_sf"/>
</dbReference>
<keyword evidence="3 5" id="KW-0238">DNA-binding</keyword>
<reference evidence="7 8" key="1">
    <citation type="journal article" date="2014" name="PLoS Genet.">
        <title>Phylogenetically driven sequencing of extremely halophilic archaea reveals strategies for static and dynamic osmo-response.</title>
        <authorList>
            <person name="Becker E.A."/>
            <person name="Seitzer P.M."/>
            <person name="Tritt A."/>
            <person name="Larsen D."/>
            <person name="Krusor M."/>
            <person name="Yao A.I."/>
            <person name="Wu D."/>
            <person name="Madern D."/>
            <person name="Eisen J.A."/>
            <person name="Darling A.E."/>
            <person name="Facciotti M.T."/>
        </authorList>
    </citation>
    <scope>NUCLEOTIDE SEQUENCE [LARGE SCALE GENOMIC DNA]</scope>
    <source>
        <strain evidence="7 8">ATCC 33799</strain>
    </source>
</reference>
<dbReference type="GO" id="GO:0003700">
    <property type="term" value="F:DNA-binding transcription factor activity"/>
    <property type="evidence" value="ECO:0007669"/>
    <property type="project" value="TreeGrafter"/>
</dbReference>
<gene>
    <name evidence="7" type="ORF">C435_16750</name>
</gene>
<evidence type="ECO:0000256" key="5">
    <source>
        <dbReference type="PROSITE-ProRule" id="PRU00335"/>
    </source>
</evidence>
<organism evidence="7 8">
    <name type="scientific">Haloarcula marismortui ATCC 33799</name>
    <dbReference type="NCBI Taxonomy" id="662475"/>
    <lineage>
        <taxon>Archaea</taxon>
        <taxon>Methanobacteriati</taxon>
        <taxon>Methanobacteriota</taxon>
        <taxon>Stenosarchaea group</taxon>
        <taxon>Halobacteria</taxon>
        <taxon>Halobacteriales</taxon>
        <taxon>Haloarculaceae</taxon>
        <taxon>Haloarcula</taxon>
    </lineage>
</organism>
<dbReference type="InterPro" id="IPR001647">
    <property type="entry name" value="HTH_TetR"/>
</dbReference>
<evidence type="ECO:0000259" key="6">
    <source>
        <dbReference type="PROSITE" id="PS50977"/>
    </source>
</evidence>
<dbReference type="RefSeq" id="WP_007190059.1">
    <property type="nucleotide sequence ID" value="NZ_AOLS01000097.1"/>
</dbReference>
<dbReference type="SUPFAM" id="SSF48498">
    <property type="entry name" value="Tetracyclin repressor-like, C-terminal domain"/>
    <property type="match status" value="1"/>
</dbReference>
<evidence type="ECO:0000256" key="1">
    <source>
        <dbReference type="ARBA" id="ARBA00022491"/>
    </source>
</evidence>
<dbReference type="PRINTS" id="PR00455">
    <property type="entry name" value="HTHTETR"/>
</dbReference>
<evidence type="ECO:0000313" key="8">
    <source>
        <dbReference type="Proteomes" id="UP000011687"/>
    </source>
</evidence>
<dbReference type="Pfam" id="PF13977">
    <property type="entry name" value="TetR_C_6"/>
    <property type="match status" value="1"/>
</dbReference>
<proteinExistence type="predicted"/>
<evidence type="ECO:0000256" key="2">
    <source>
        <dbReference type="ARBA" id="ARBA00023015"/>
    </source>
</evidence>
<evidence type="ECO:0000313" key="7">
    <source>
        <dbReference type="EMBL" id="EMA12964.1"/>
    </source>
</evidence>
<dbReference type="PANTHER" id="PTHR30055">
    <property type="entry name" value="HTH-TYPE TRANSCRIPTIONAL REGULATOR RUTR"/>
    <property type="match status" value="1"/>
</dbReference>
<dbReference type="InterPro" id="IPR036271">
    <property type="entry name" value="Tet_transcr_reg_TetR-rel_C_sf"/>
</dbReference>
<dbReference type="Pfam" id="PF00440">
    <property type="entry name" value="TetR_N"/>
    <property type="match status" value="1"/>
</dbReference>
<dbReference type="InterPro" id="IPR039538">
    <property type="entry name" value="BetI_C"/>
</dbReference>
<dbReference type="GO" id="GO:0000976">
    <property type="term" value="F:transcription cis-regulatory region binding"/>
    <property type="evidence" value="ECO:0007669"/>
    <property type="project" value="TreeGrafter"/>
</dbReference>
<feature type="DNA-binding region" description="H-T-H motif" evidence="5">
    <location>
        <begin position="26"/>
        <end position="45"/>
    </location>
</feature>